<dbReference type="EMBL" id="JAZHXJ010001310">
    <property type="protein sequence ID" value="KAL1845031.1"/>
    <property type="molecule type" value="Genomic_DNA"/>
</dbReference>
<protein>
    <submittedName>
        <fullName evidence="1">Uncharacterized protein</fullName>
    </submittedName>
</protein>
<accession>A0ABR3VTN5</accession>
<sequence>MWNRLRSLQEGPKAPLPPPVTVRCIRFPADGSTPHLLSLTTTTHGVADGPDSPWGHIPDLRPFWGTPRAWEWRHFETFRLADQTLEDCDGLYVLFFSFDVPSLPENRNFPASISVEQRTFAGDAFVARLRGTEIGEDLGQDGWAAWIDVSLDILKLPIMRT</sequence>
<keyword evidence="2" id="KW-1185">Reference proteome</keyword>
<proteinExistence type="predicted"/>
<organism evidence="1 2">
    <name type="scientific">Phialemonium thermophilum</name>
    <dbReference type="NCBI Taxonomy" id="223376"/>
    <lineage>
        <taxon>Eukaryota</taxon>
        <taxon>Fungi</taxon>
        <taxon>Dikarya</taxon>
        <taxon>Ascomycota</taxon>
        <taxon>Pezizomycotina</taxon>
        <taxon>Sordariomycetes</taxon>
        <taxon>Sordariomycetidae</taxon>
        <taxon>Cephalothecales</taxon>
        <taxon>Cephalothecaceae</taxon>
        <taxon>Phialemonium</taxon>
    </lineage>
</organism>
<comment type="caution">
    <text evidence="1">The sequence shown here is derived from an EMBL/GenBank/DDBJ whole genome shotgun (WGS) entry which is preliminary data.</text>
</comment>
<dbReference type="Proteomes" id="UP001586593">
    <property type="component" value="Unassembled WGS sequence"/>
</dbReference>
<reference evidence="1 2" key="1">
    <citation type="journal article" date="2024" name="Commun. Biol.">
        <title>Comparative genomic analysis of thermophilic fungi reveals convergent evolutionary adaptations and gene losses.</title>
        <authorList>
            <person name="Steindorff A.S."/>
            <person name="Aguilar-Pontes M.V."/>
            <person name="Robinson A.J."/>
            <person name="Andreopoulos B."/>
            <person name="LaButti K."/>
            <person name="Kuo A."/>
            <person name="Mondo S."/>
            <person name="Riley R."/>
            <person name="Otillar R."/>
            <person name="Haridas S."/>
            <person name="Lipzen A."/>
            <person name="Grimwood J."/>
            <person name="Schmutz J."/>
            <person name="Clum A."/>
            <person name="Reid I.D."/>
            <person name="Moisan M.C."/>
            <person name="Butler G."/>
            <person name="Nguyen T.T.M."/>
            <person name="Dewar K."/>
            <person name="Conant G."/>
            <person name="Drula E."/>
            <person name="Henrissat B."/>
            <person name="Hansel C."/>
            <person name="Singer S."/>
            <person name="Hutchinson M.I."/>
            <person name="de Vries R.P."/>
            <person name="Natvig D.O."/>
            <person name="Powell A.J."/>
            <person name="Tsang A."/>
            <person name="Grigoriev I.V."/>
        </authorList>
    </citation>
    <scope>NUCLEOTIDE SEQUENCE [LARGE SCALE GENOMIC DNA]</scope>
    <source>
        <strain evidence="1 2">ATCC 24622</strain>
    </source>
</reference>
<name>A0ABR3VTN5_9PEZI</name>
<gene>
    <name evidence="1" type="ORF">VTK73DRAFT_1309</name>
</gene>
<evidence type="ECO:0000313" key="1">
    <source>
        <dbReference type="EMBL" id="KAL1845031.1"/>
    </source>
</evidence>
<evidence type="ECO:0000313" key="2">
    <source>
        <dbReference type="Proteomes" id="UP001586593"/>
    </source>
</evidence>